<dbReference type="EMBL" id="CAJOBB010001466">
    <property type="protein sequence ID" value="CAF3861107.1"/>
    <property type="molecule type" value="Genomic_DNA"/>
</dbReference>
<dbReference type="AlphaFoldDB" id="A0A819F1J6"/>
<reference evidence="2" key="1">
    <citation type="submission" date="2021-02" db="EMBL/GenBank/DDBJ databases">
        <authorList>
            <person name="Nowell W R."/>
        </authorList>
    </citation>
    <scope>NUCLEOTIDE SEQUENCE</scope>
</reference>
<gene>
    <name evidence="1" type="ORF">IZO911_LOCUS39199</name>
    <name evidence="2" type="ORF">KXQ929_LOCUS20658</name>
</gene>
<dbReference type="Gene3D" id="3.50.50.60">
    <property type="entry name" value="FAD/NAD(P)-binding domain"/>
    <property type="match status" value="2"/>
</dbReference>
<sequence length="541" mass="62455">MIVYILYKKHSKSVTRISNVPQYDHAIIIGAGIGGMVTAAYLSKHFQRITIIESDNVLNDALLKSKSVEILDYRCRLESPTSLGRSGVSQMYQLHVMEGEGYKILLELFPRLKDRLLNEYNVRSYSLKNESKLSINGVPVDHNFTEDVVWLGIDRFTLDIVLRQELCSQYGNQIEWKCNTRVKQLIVDRSLNIVRGIKYRSKQNDTLQLLDMYGDFIVDCTGRNSSSTKWLKQSLNLNVPAEEMHFGCGYLTFIGERFKTGDPSLDLKPVVCTAINAPVKNIGCYITPIRQIKTIDKNSLGTLATIAIHCVNSEYPPNDSYENLLEWTKENLDPEYYSILKATKVYSPLIPYRRVMNHRKYVELLGTKWPQNYVLLGDAMCTFNPQYGQGMTHVSRQARELRAIFDESHHTLQKISHIFNRRASVITEECWLWSITSDWKTPTLKIIKTDENGNTKTYERTSNSATTKNLRPLLPLKIRFFQWYIYWFSQYASKSSQFSTYLLLVVNQHSSPLTLFKPATFLTICRFAIMNYLTLSRQRAV</sequence>
<evidence type="ECO:0000313" key="2">
    <source>
        <dbReference type="EMBL" id="CAF3861107.1"/>
    </source>
</evidence>
<comment type="caution">
    <text evidence="2">The sequence shown here is derived from an EMBL/GenBank/DDBJ whole genome shotgun (WGS) entry which is preliminary data.</text>
</comment>
<protein>
    <submittedName>
        <fullName evidence="2">Uncharacterized protein</fullName>
    </submittedName>
</protein>
<dbReference type="SUPFAM" id="SSF51905">
    <property type="entry name" value="FAD/NAD(P)-binding domain"/>
    <property type="match status" value="1"/>
</dbReference>
<proteinExistence type="predicted"/>
<dbReference type="Proteomes" id="UP000663868">
    <property type="component" value="Unassembled WGS sequence"/>
</dbReference>
<dbReference type="Proteomes" id="UP000663860">
    <property type="component" value="Unassembled WGS sequence"/>
</dbReference>
<organism evidence="2 3">
    <name type="scientific">Adineta steineri</name>
    <dbReference type="NCBI Taxonomy" id="433720"/>
    <lineage>
        <taxon>Eukaryota</taxon>
        <taxon>Metazoa</taxon>
        <taxon>Spiralia</taxon>
        <taxon>Gnathifera</taxon>
        <taxon>Rotifera</taxon>
        <taxon>Eurotatoria</taxon>
        <taxon>Bdelloidea</taxon>
        <taxon>Adinetida</taxon>
        <taxon>Adinetidae</taxon>
        <taxon>Adineta</taxon>
    </lineage>
</organism>
<accession>A0A819F1J6</accession>
<dbReference type="InterPro" id="IPR036188">
    <property type="entry name" value="FAD/NAD-bd_sf"/>
</dbReference>
<dbReference type="EMBL" id="CAJNOE010001164">
    <property type="protein sequence ID" value="CAF1395568.1"/>
    <property type="molecule type" value="Genomic_DNA"/>
</dbReference>
<name>A0A819F1J6_9BILA</name>
<evidence type="ECO:0000313" key="3">
    <source>
        <dbReference type="Proteomes" id="UP000663868"/>
    </source>
</evidence>
<evidence type="ECO:0000313" key="1">
    <source>
        <dbReference type="EMBL" id="CAF1395568.1"/>
    </source>
</evidence>
<dbReference type="Pfam" id="PF13450">
    <property type="entry name" value="NAD_binding_8"/>
    <property type="match status" value="1"/>
</dbReference>